<reference evidence="7" key="2">
    <citation type="submission" date="2022-10" db="EMBL/GenBank/DDBJ databases">
        <authorList>
            <consortium name="ENA_rothamsted_submissions"/>
            <consortium name="culmorum"/>
            <person name="King R."/>
        </authorList>
    </citation>
    <scope>NUCLEOTIDE SEQUENCE</scope>
</reference>
<evidence type="ECO:0000313" key="8">
    <source>
        <dbReference type="Proteomes" id="UP001153620"/>
    </source>
</evidence>
<keyword evidence="4 6" id="KW-1133">Transmembrane helix</keyword>
<gene>
    <name evidence="7" type="ORF">CHIRRI_LOCUS3285</name>
</gene>
<feature type="transmembrane region" description="Helical" evidence="6">
    <location>
        <begin position="123"/>
        <end position="141"/>
    </location>
</feature>
<evidence type="ECO:0000256" key="4">
    <source>
        <dbReference type="ARBA" id="ARBA00022989"/>
    </source>
</evidence>
<dbReference type="GO" id="GO:0005789">
    <property type="term" value="C:endoplasmic reticulum membrane"/>
    <property type="evidence" value="ECO:0007669"/>
    <property type="project" value="InterPro"/>
</dbReference>
<dbReference type="EMBL" id="OU895877">
    <property type="protein sequence ID" value="CAG9800341.1"/>
    <property type="molecule type" value="Genomic_DNA"/>
</dbReference>
<comment type="similarity">
    <text evidence="2">Belongs to the ORM family.</text>
</comment>
<evidence type="ECO:0000256" key="1">
    <source>
        <dbReference type="ARBA" id="ARBA00004141"/>
    </source>
</evidence>
<keyword evidence="8" id="KW-1185">Reference proteome</keyword>
<comment type="subcellular location">
    <subcellularLocation>
        <location evidence="1">Membrane</location>
        <topology evidence="1">Multi-pass membrane protein</topology>
    </subcellularLocation>
</comment>
<dbReference type="PANTHER" id="PTHR12665">
    <property type="entry name" value="ORMDL PROTEINS"/>
    <property type="match status" value="1"/>
</dbReference>
<evidence type="ECO:0000256" key="3">
    <source>
        <dbReference type="ARBA" id="ARBA00022692"/>
    </source>
</evidence>
<dbReference type="Proteomes" id="UP001153620">
    <property type="component" value="Chromosome 1"/>
</dbReference>
<evidence type="ECO:0000256" key="6">
    <source>
        <dbReference type="SAM" id="Phobius"/>
    </source>
</evidence>
<sequence>MIAGGHGNQNPNEDWTMSKGFYMFYMLVVAVFHLILLSIPFISTPMAWTLTNITHNLAHLYFLHIIKGAPWQSIDSHEHIRETHWEQLDSGVHWTLQRKTLISIPIILFLLTCMYTRNDEIHFIANFISLIVCIIPKMPSFHHRRLFGINKY</sequence>
<evidence type="ECO:0000313" key="7">
    <source>
        <dbReference type="EMBL" id="CAG9800341.1"/>
    </source>
</evidence>
<dbReference type="InterPro" id="IPR007203">
    <property type="entry name" value="ORMDL"/>
</dbReference>
<keyword evidence="5 6" id="KW-0472">Membrane</keyword>
<reference evidence="7" key="1">
    <citation type="submission" date="2022-01" db="EMBL/GenBank/DDBJ databases">
        <authorList>
            <person name="King R."/>
        </authorList>
    </citation>
    <scope>NUCLEOTIDE SEQUENCE</scope>
</reference>
<dbReference type="OrthoDB" id="1932233at2759"/>
<protein>
    <submittedName>
        <fullName evidence="7">Uncharacterized protein</fullName>
    </submittedName>
</protein>
<dbReference type="AlphaFoldDB" id="A0A9N9WQK9"/>
<evidence type="ECO:0000256" key="2">
    <source>
        <dbReference type="ARBA" id="ARBA00007649"/>
    </source>
</evidence>
<evidence type="ECO:0000256" key="5">
    <source>
        <dbReference type="ARBA" id="ARBA00023136"/>
    </source>
</evidence>
<feature type="transmembrane region" description="Helical" evidence="6">
    <location>
        <begin position="100"/>
        <end position="117"/>
    </location>
</feature>
<dbReference type="GO" id="GO:2000303">
    <property type="term" value="P:regulation of ceramide biosynthetic process"/>
    <property type="evidence" value="ECO:0007669"/>
    <property type="project" value="UniProtKB-ARBA"/>
</dbReference>
<accession>A0A9N9WQK9</accession>
<proteinExistence type="inferred from homology"/>
<name>A0A9N9WQK9_9DIPT</name>
<feature type="transmembrane region" description="Helical" evidence="6">
    <location>
        <begin position="20"/>
        <end position="42"/>
    </location>
</feature>
<dbReference type="Pfam" id="PF04061">
    <property type="entry name" value="ORMDL"/>
    <property type="match status" value="1"/>
</dbReference>
<keyword evidence="3 6" id="KW-0812">Transmembrane</keyword>
<organism evidence="7 8">
    <name type="scientific">Chironomus riparius</name>
    <dbReference type="NCBI Taxonomy" id="315576"/>
    <lineage>
        <taxon>Eukaryota</taxon>
        <taxon>Metazoa</taxon>
        <taxon>Ecdysozoa</taxon>
        <taxon>Arthropoda</taxon>
        <taxon>Hexapoda</taxon>
        <taxon>Insecta</taxon>
        <taxon>Pterygota</taxon>
        <taxon>Neoptera</taxon>
        <taxon>Endopterygota</taxon>
        <taxon>Diptera</taxon>
        <taxon>Nematocera</taxon>
        <taxon>Chironomoidea</taxon>
        <taxon>Chironomidae</taxon>
        <taxon>Chironominae</taxon>
        <taxon>Chironomus</taxon>
    </lineage>
</organism>